<keyword evidence="5" id="KW-1185">Reference proteome</keyword>
<keyword evidence="2" id="KW-1133">Transmembrane helix</keyword>
<dbReference type="InterPro" id="IPR025194">
    <property type="entry name" value="RodZ-like_C"/>
</dbReference>
<organism evidence="4 5">
    <name type="scientific">Coraliomargarita algicola</name>
    <dbReference type="NCBI Taxonomy" id="3092156"/>
    <lineage>
        <taxon>Bacteria</taxon>
        <taxon>Pseudomonadati</taxon>
        <taxon>Verrucomicrobiota</taxon>
        <taxon>Opitutia</taxon>
        <taxon>Puniceicoccales</taxon>
        <taxon>Coraliomargaritaceae</taxon>
        <taxon>Coraliomargarita</taxon>
    </lineage>
</organism>
<dbReference type="SUPFAM" id="SSF47413">
    <property type="entry name" value="lambda repressor-like DNA-binding domains"/>
    <property type="match status" value="1"/>
</dbReference>
<feature type="compositionally biased region" description="Acidic residues" evidence="1">
    <location>
        <begin position="136"/>
        <end position="146"/>
    </location>
</feature>
<dbReference type="InterPro" id="IPR010982">
    <property type="entry name" value="Lambda_DNA-bd_dom_sf"/>
</dbReference>
<gene>
    <name evidence="4" type="ORF">SH580_14990</name>
</gene>
<evidence type="ECO:0000256" key="1">
    <source>
        <dbReference type="SAM" id="MobiDB-lite"/>
    </source>
</evidence>
<dbReference type="Pfam" id="PF13464">
    <property type="entry name" value="RodZ_C"/>
    <property type="match status" value="1"/>
</dbReference>
<dbReference type="RefSeq" id="WP_319831652.1">
    <property type="nucleotide sequence ID" value="NZ_CP138858.1"/>
</dbReference>
<dbReference type="Pfam" id="PF13413">
    <property type="entry name" value="HTH_25"/>
    <property type="match status" value="1"/>
</dbReference>
<name>A0ABZ0RI38_9BACT</name>
<dbReference type="EMBL" id="CP138858">
    <property type="protein sequence ID" value="WPJ94738.1"/>
    <property type="molecule type" value="Genomic_DNA"/>
</dbReference>
<evidence type="ECO:0000313" key="4">
    <source>
        <dbReference type="EMBL" id="WPJ94738.1"/>
    </source>
</evidence>
<dbReference type="PANTHER" id="PTHR34475:SF1">
    <property type="entry name" value="CYTOSKELETON PROTEIN RODZ"/>
    <property type="match status" value="1"/>
</dbReference>
<feature type="region of interest" description="Disordered" evidence="1">
    <location>
        <begin position="183"/>
        <end position="211"/>
    </location>
</feature>
<dbReference type="PANTHER" id="PTHR34475">
    <property type="match status" value="1"/>
</dbReference>
<evidence type="ECO:0000256" key="2">
    <source>
        <dbReference type="SAM" id="Phobius"/>
    </source>
</evidence>
<dbReference type="CDD" id="cd00093">
    <property type="entry name" value="HTH_XRE"/>
    <property type="match status" value="1"/>
</dbReference>
<feature type="domain" description="HTH cro/C1-type" evidence="3">
    <location>
        <begin position="8"/>
        <end position="68"/>
    </location>
</feature>
<dbReference type="SMART" id="SM00530">
    <property type="entry name" value="HTH_XRE"/>
    <property type="match status" value="1"/>
</dbReference>
<accession>A0ABZ0RI38</accession>
<dbReference type="InterPro" id="IPR001387">
    <property type="entry name" value="Cro/C1-type_HTH"/>
</dbReference>
<keyword evidence="2" id="KW-0812">Transmembrane</keyword>
<evidence type="ECO:0000313" key="5">
    <source>
        <dbReference type="Proteomes" id="UP001324993"/>
    </source>
</evidence>
<dbReference type="Proteomes" id="UP001324993">
    <property type="component" value="Chromosome"/>
</dbReference>
<keyword evidence="2" id="KW-0472">Membrane</keyword>
<dbReference type="PROSITE" id="PS50943">
    <property type="entry name" value="HTH_CROC1"/>
    <property type="match status" value="1"/>
</dbReference>
<feature type="transmembrane region" description="Helical" evidence="2">
    <location>
        <begin position="156"/>
        <end position="178"/>
    </location>
</feature>
<proteinExistence type="predicted"/>
<sequence length="287" mass="31474">MQSIGERLEEARKRKGISLREAAEATKIRSDFLGYIETNKMDFDLPEIYKRGFLKNYARYLRLDVDKIMADYSTQHMSTSRLGKKGGAEWFGQLEARKAAAEESSEHEDGGHSKVAEAPRYGRIAPKTSPRAEAPEAQEEEDSEAEEADKTFYMKIGLIFVGTLALVFVVFGLIWAILGSGSANDEGSDPDLREPTEITQPVDTDPAATSSSNSITLIASGNVYVLVKQQSDNKELYRKTMSAGETATLEKEGAVDILFTAGENIQIEAGGERFQPSSSGTAKITIK</sequence>
<dbReference type="Gene3D" id="1.10.260.40">
    <property type="entry name" value="lambda repressor-like DNA-binding domains"/>
    <property type="match status" value="1"/>
</dbReference>
<evidence type="ECO:0000259" key="3">
    <source>
        <dbReference type="PROSITE" id="PS50943"/>
    </source>
</evidence>
<feature type="compositionally biased region" description="Basic and acidic residues" evidence="1">
    <location>
        <begin position="107"/>
        <end position="117"/>
    </location>
</feature>
<feature type="compositionally biased region" description="Polar residues" evidence="1">
    <location>
        <begin position="197"/>
        <end position="211"/>
    </location>
</feature>
<protein>
    <submittedName>
        <fullName evidence="4">Helix-turn-helix domain-containing protein</fullName>
    </submittedName>
</protein>
<dbReference type="InterPro" id="IPR050400">
    <property type="entry name" value="Bact_Cytoskel_RodZ"/>
</dbReference>
<feature type="region of interest" description="Disordered" evidence="1">
    <location>
        <begin position="97"/>
        <end position="146"/>
    </location>
</feature>
<reference evidence="4 5" key="1">
    <citation type="submission" date="2023-11" db="EMBL/GenBank/DDBJ databases">
        <title>Coraliomargarita sp. nov., isolated from marine algae.</title>
        <authorList>
            <person name="Lee J.K."/>
            <person name="Baek J.H."/>
            <person name="Kim J.M."/>
            <person name="Choi D.G."/>
            <person name="Jeon C.O."/>
        </authorList>
    </citation>
    <scope>NUCLEOTIDE SEQUENCE [LARGE SCALE GENOMIC DNA]</scope>
    <source>
        <strain evidence="4 5">J2-16</strain>
    </source>
</reference>